<dbReference type="InterPro" id="IPR050706">
    <property type="entry name" value="Cyclic-di-GMP_PDE-like"/>
</dbReference>
<dbReference type="RefSeq" id="WP_165871229.1">
    <property type="nucleotide sequence ID" value="NZ_JAJUHT010000025.1"/>
</dbReference>
<dbReference type="Pfam" id="PF00563">
    <property type="entry name" value="EAL"/>
    <property type="match status" value="1"/>
</dbReference>
<dbReference type="CDD" id="cd18773">
    <property type="entry name" value="PDC1_HK_sensor"/>
    <property type="match status" value="1"/>
</dbReference>
<dbReference type="InterPro" id="IPR029151">
    <property type="entry name" value="Sensor-like_sf"/>
</dbReference>
<dbReference type="PANTHER" id="PTHR33121">
    <property type="entry name" value="CYCLIC DI-GMP PHOSPHODIESTERASE PDEF"/>
    <property type="match status" value="1"/>
</dbReference>
<dbReference type="SMART" id="SM00052">
    <property type="entry name" value="EAL"/>
    <property type="match status" value="1"/>
</dbReference>
<reference evidence="2 3" key="1">
    <citation type="submission" date="2019-03" db="EMBL/GenBank/DDBJ databases">
        <title>Genomic Encyclopedia of Type Strains, Phase IV (KMG-IV): sequencing the most valuable type-strain genomes for metagenomic binning, comparative biology and taxonomic classification.</title>
        <authorList>
            <person name="Goeker M."/>
        </authorList>
    </citation>
    <scope>NUCLEOTIDE SEQUENCE [LARGE SCALE GENOMIC DNA]</scope>
    <source>
        <strain evidence="2 3">DSM 24984</strain>
    </source>
</reference>
<keyword evidence="3" id="KW-1185">Reference proteome</keyword>
<evidence type="ECO:0000313" key="3">
    <source>
        <dbReference type="Proteomes" id="UP000294614"/>
    </source>
</evidence>
<name>A0A4R1K968_9BACT</name>
<dbReference type="Gene3D" id="3.20.20.450">
    <property type="entry name" value="EAL domain"/>
    <property type="match status" value="1"/>
</dbReference>
<protein>
    <submittedName>
        <fullName evidence="2">Diguanylate phosphodiesterase</fullName>
    </submittedName>
</protein>
<dbReference type="GO" id="GO:0071111">
    <property type="term" value="F:cyclic-guanylate-specific phosphodiesterase activity"/>
    <property type="evidence" value="ECO:0007669"/>
    <property type="project" value="InterPro"/>
</dbReference>
<feature type="domain" description="EAL" evidence="1">
    <location>
        <begin position="1"/>
        <end position="254"/>
    </location>
</feature>
<gene>
    <name evidence="2" type="ORF">C8D98_1434</name>
</gene>
<dbReference type="CDD" id="cd01948">
    <property type="entry name" value="EAL"/>
    <property type="match status" value="1"/>
</dbReference>
<proteinExistence type="predicted"/>
<dbReference type="Gene3D" id="3.30.450.20">
    <property type="entry name" value="PAS domain"/>
    <property type="match status" value="1"/>
</dbReference>
<accession>A0A4R1K968</accession>
<organism evidence="2 3">
    <name type="scientific">Seleniivibrio woodruffii</name>
    <dbReference type="NCBI Taxonomy" id="1078050"/>
    <lineage>
        <taxon>Bacteria</taxon>
        <taxon>Pseudomonadati</taxon>
        <taxon>Deferribacterota</taxon>
        <taxon>Deferribacteres</taxon>
        <taxon>Deferribacterales</taxon>
        <taxon>Geovibrionaceae</taxon>
        <taxon>Seleniivibrio</taxon>
    </lineage>
</organism>
<dbReference type="AlphaFoldDB" id="A0A4R1K968"/>
<evidence type="ECO:0000259" key="1">
    <source>
        <dbReference type="PROSITE" id="PS50883"/>
    </source>
</evidence>
<dbReference type="EMBL" id="SMGG01000004">
    <property type="protein sequence ID" value="TCK60557.1"/>
    <property type="molecule type" value="Genomic_DNA"/>
</dbReference>
<dbReference type="PANTHER" id="PTHR33121:SF76">
    <property type="entry name" value="SIGNALING PROTEIN"/>
    <property type="match status" value="1"/>
</dbReference>
<dbReference type="InterPro" id="IPR001633">
    <property type="entry name" value="EAL_dom"/>
</dbReference>
<comment type="caution">
    <text evidence="2">The sequence shown here is derived from an EMBL/GenBank/DDBJ whole genome shotgun (WGS) entry which is preliminary data.</text>
</comment>
<dbReference type="PROSITE" id="PS50883">
    <property type="entry name" value="EAL"/>
    <property type="match status" value="1"/>
</dbReference>
<dbReference type="SUPFAM" id="SSF103190">
    <property type="entry name" value="Sensory domain-like"/>
    <property type="match status" value="1"/>
</dbReference>
<dbReference type="SUPFAM" id="SSF141868">
    <property type="entry name" value="EAL domain-like"/>
    <property type="match status" value="1"/>
</dbReference>
<dbReference type="Proteomes" id="UP000294614">
    <property type="component" value="Unassembled WGS sequence"/>
</dbReference>
<dbReference type="InterPro" id="IPR035919">
    <property type="entry name" value="EAL_sf"/>
</dbReference>
<evidence type="ECO:0000313" key="2">
    <source>
        <dbReference type="EMBL" id="TCK60557.1"/>
    </source>
</evidence>
<sequence>MKEDTLIKRILRENNVVTVFQPVVSLKEMRIVGFEALSRGICSETGNIIQPTAMFQMAREENCDLELDRLCRRTAMKAYKTIPNYNKYLLFLNIDTCVIDKNDTESANYTKALTDEFGINYSSISLEIVESKIENNQNLVHFVDNYKKLGYYVSLDDFGAMHSNMNRIILSKPNIIKIDMGLIRNIHDNYYQQSIITSIIDIAKKTGALTLAEGLENMEDIMKSYELGIDLYQGFFFHRPCIDVGSAAGFIQDKINYTVGYVKNKLAENVTIRKNRHTNFENITSLLKHEAKGRSLEAFYKALEANVGFFPEIERIFILDNTGIQTLPSVINPSHKLKKTKSFSMFHENHSDHSLKDYYYYLKKLDAGRYFTDTFISSTSGNILRTMSCTVSVRDENFILCIDFIDSVKS</sequence>